<dbReference type="SUPFAM" id="SSF53639">
    <property type="entry name" value="AraD/HMP-PK domain-like"/>
    <property type="match status" value="1"/>
</dbReference>
<feature type="region of interest" description="Disordered" evidence="3">
    <location>
        <begin position="23"/>
        <end position="42"/>
    </location>
</feature>
<dbReference type="Gene3D" id="3.40.225.10">
    <property type="entry name" value="Class II aldolase/adducin N-terminal domain"/>
    <property type="match status" value="1"/>
</dbReference>
<evidence type="ECO:0000259" key="4">
    <source>
        <dbReference type="SMART" id="SM01007"/>
    </source>
</evidence>
<protein>
    <submittedName>
        <fullName evidence="5">Gamma-adducin</fullName>
    </submittedName>
</protein>
<comment type="subcellular location">
    <subcellularLocation>
        <location evidence="1">Cell membrane</location>
        <topology evidence="1">Peripheral membrane protein</topology>
        <orientation evidence="1">Cytoplasmic side</orientation>
    </subcellularLocation>
</comment>
<feature type="domain" description="Class II aldolase/adducin N-terminal" evidence="4">
    <location>
        <begin position="139"/>
        <end position="338"/>
    </location>
</feature>
<gene>
    <name evidence="5" type="ORF">H4Q32_010941</name>
</gene>
<proteinExistence type="inferred from homology"/>
<evidence type="ECO:0000256" key="3">
    <source>
        <dbReference type="SAM" id="MobiDB-lite"/>
    </source>
</evidence>
<dbReference type="InterPro" id="IPR001303">
    <property type="entry name" value="Aldolase_II/adducin_N"/>
</dbReference>
<evidence type="ECO:0000256" key="2">
    <source>
        <dbReference type="ARBA" id="ARBA00006274"/>
    </source>
</evidence>
<evidence type="ECO:0000256" key="1">
    <source>
        <dbReference type="ARBA" id="ARBA00004413"/>
    </source>
</evidence>
<dbReference type="InterPro" id="IPR036409">
    <property type="entry name" value="Aldolase_II/adducin_N_sf"/>
</dbReference>
<evidence type="ECO:0000313" key="6">
    <source>
        <dbReference type="Proteomes" id="UP000830375"/>
    </source>
</evidence>
<dbReference type="EMBL" id="JACTAM010000017">
    <property type="protein sequence ID" value="KAI2654268.1"/>
    <property type="molecule type" value="Genomic_DNA"/>
</dbReference>
<evidence type="ECO:0000313" key="5">
    <source>
        <dbReference type="EMBL" id="KAI2654268.1"/>
    </source>
</evidence>
<dbReference type="PANTHER" id="PTHR10672">
    <property type="entry name" value="ADDUCIN"/>
    <property type="match status" value="1"/>
</dbReference>
<dbReference type="SMART" id="SM01007">
    <property type="entry name" value="Aldolase_II"/>
    <property type="match status" value="1"/>
</dbReference>
<dbReference type="PANTHER" id="PTHR10672:SF5">
    <property type="entry name" value="GAMMA-ADDUCIN"/>
    <property type="match status" value="1"/>
</dbReference>
<dbReference type="InterPro" id="IPR051017">
    <property type="entry name" value="Aldolase-II_Adducin_sf"/>
</dbReference>
<organism evidence="5 6">
    <name type="scientific">Labeo rohita</name>
    <name type="common">Indian major carp</name>
    <name type="synonym">Cyprinus rohita</name>
    <dbReference type="NCBI Taxonomy" id="84645"/>
    <lineage>
        <taxon>Eukaryota</taxon>
        <taxon>Metazoa</taxon>
        <taxon>Chordata</taxon>
        <taxon>Craniata</taxon>
        <taxon>Vertebrata</taxon>
        <taxon>Euteleostomi</taxon>
        <taxon>Actinopterygii</taxon>
        <taxon>Neopterygii</taxon>
        <taxon>Teleostei</taxon>
        <taxon>Ostariophysi</taxon>
        <taxon>Cypriniformes</taxon>
        <taxon>Cyprinidae</taxon>
        <taxon>Labeoninae</taxon>
        <taxon>Labeonini</taxon>
        <taxon>Labeo</taxon>
    </lineage>
</organism>
<comment type="similarity">
    <text evidence="2">Belongs to the aldolase class II family. Adducin subfamily.</text>
</comment>
<accession>A0ABQ8LX88</accession>
<comment type="caution">
    <text evidence="5">The sequence shown here is derived from an EMBL/GenBank/DDBJ whole genome shotgun (WGS) entry which is preliminary data.</text>
</comment>
<dbReference type="Proteomes" id="UP000830375">
    <property type="component" value="Unassembled WGS sequence"/>
</dbReference>
<keyword evidence="6" id="KW-1185">Reference proteome</keyword>
<feature type="region of interest" description="Disordered" evidence="3">
    <location>
        <begin position="707"/>
        <end position="784"/>
    </location>
</feature>
<sequence>MSAGDEEGGLRIRPPSSLNVKKVYSESAEELQSPEALRSSALSPDLRQDFNMMEQRKRVTQILQSPDFKEELECMVKEQCSKGSNSSGLLGQIANLIISNTISNTGVYSPSSAGSISPVNDLCGVEWFNCSKAERQGRCKLACLYRLLDLYGHTHLPNTYITLRINKEQDHILILPKGLAFSEATAASLVHTPTHILSMNYEVGNPVKVNLIGEVVDQGVTTLPVDVLGFKPHSAVYSARPDAKCVIHTYTPNTAAVSSMKCGILPISHEALLLGEVSYFSYHGDLANEQERMELQKALGPTAKVLVLRNQGLLAFGETTEEAFHYLYHSHQACEIQITYNSPTSIVSMPEQGWIATPDLHKRVYASPTAEVSALLCAGGVDNLCVLDRASLKTAPTKKNPSGQMPDGQIRWRVGEAEFESLMRMLDNLGYRTGYTYRHPVVKEKPRHHNDVEIPATVTGVGLEEKDTFPQSPLHFLAQKRDRERIRWLNSPNSYLKVNVPEESINGTCSPRTKTMWMKSEESGSCKDTPIRIEDPNQFVPLNTNPSEVLEKRNKIREQNRVDLMTAGPKSQLLADIVIDKTPGPAFIYEDEEQTAALPPNPFDQSEAEIQEYTQTVENKNSQSALQSEADEEFTDGEMTTYDGSTVSLSISPLMSPERGDCLSALLQSSDGDDLTQDDDLTLQVTELSITKEMQVSITTTVANNISVTSSSESQPQSPKKKKKKFRTPSFLRMTKKKEKRDKEKGKDKEKEKKRRRRRKRRRKKRKRRRRKKMKKRRSKKKRR</sequence>
<dbReference type="Pfam" id="PF00596">
    <property type="entry name" value="Aldolase_II"/>
    <property type="match status" value="1"/>
</dbReference>
<feature type="compositionally biased region" description="Basic and acidic residues" evidence="3">
    <location>
        <begin position="741"/>
        <end position="751"/>
    </location>
</feature>
<feature type="compositionally biased region" description="Basic residues" evidence="3">
    <location>
        <begin position="752"/>
        <end position="784"/>
    </location>
</feature>
<reference evidence="5 6" key="1">
    <citation type="submission" date="2022-01" db="EMBL/GenBank/DDBJ databases">
        <title>A high-quality chromosome-level genome assembly of rohu carp, Labeo rohita.</title>
        <authorList>
            <person name="Arick M.A. II"/>
            <person name="Hsu C.-Y."/>
            <person name="Magbanua Z."/>
            <person name="Pechanova O."/>
            <person name="Grover C."/>
            <person name="Miller E."/>
            <person name="Thrash A."/>
            <person name="Ezzel L."/>
            <person name="Alam S."/>
            <person name="Benzie J."/>
            <person name="Hamilton M."/>
            <person name="Karsi A."/>
            <person name="Lawrence M.L."/>
            <person name="Peterson D.G."/>
        </authorList>
    </citation>
    <scope>NUCLEOTIDE SEQUENCE [LARGE SCALE GENOMIC DNA]</scope>
    <source>
        <strain evidence="6">BAU-BD-2019</strain>
        <tissue evidence="5">Blood</tissue>
    </source>
</reference>
<name>A0ABQ8LX88_LABRO</name>